<feature type="region of interest" description="Disordered" evidence="1">
    <location>
        <begin position="100"/>
        <end position="126"/>
    </location>
</feature>
<feature type="region of interest" description="Disordered" evidence="1">
    <location>
        <begin position="39"/>
        <end position="86"/>
    </location>
</feature>
<name>X6LLU1_RETFI</name>
<keyword evidence="3" id="KW-1185">Reference proteome</keyword>
<dbReference type="AlphaFoldDB" id="X6LLU1"/>
<feature type="compositionally biased region" description="Low complexity" evidence="1">
    <location>
        <begin position="48"/>
        <end position="59"/>
    </location>
</feature>
<organism evidence="2 3">
    <name type="scientific">Reticulomyxa filosa</name>
    <dbReference type="NCBI Taxonomy" id="46433"/>
    <lineage>
        <taxon>Eukaryota</taxon>
        <taxon>Sar</taxon>
        <taxon>Rhizaria</taxon>
        <taxon>Retaria</taxon>
        <taxon>Foraminifera</taxon>
        <taxon>Monothalamids</taxon>
        <taxon>Reticulomyxidae</taxon>
        <taxon>Reticulomyxa</taxon>
    </lineage>
</organism>
<comment type="caution">
    <text evidence="2">The sequence shown here is derived from an EMBL/GenBank/DDBJ whole genome shotgun (WGS) entry which is preliminary data.</text>
</comment>
<evidence type="ECO:0000313" key="3">
    <source>
        <dbReference type="Proteomes" id="UP000023152"/>
    </source>
</evidence>
<feature type="compositionally biased region" description="Basic and acidic residues" evidence="1">
    <location>
        <begin position="64"/>
        <end position="84"/>
    </location>
</feature>
<protein>
    <submittedName>
        <fullName evidence="2">Uncharacterized protein</fullName>
    </submittedName>
</protein>
<evidence type="ECO:0000313" key="2">
    <source>
        <dbReference type="EMBL" id="ETO02594.1"/>
    </source>
</evidence>
<accession>X6LLU1</accession>
<proteinExistence type="predicted"/>
<reference evidence="2 3" key="1">
    <citation type="journal article" date="2013" name="Curr. Biol.">
        <title>The Genome of the Foraminiferan Reticulomyxa filosa.</title>
        <authorList>
            <person name="Glockner G."/>
            <person name="Hulsmann N."/>
            <person name="Schleicher M."/>
            <person name="Noegel A.A."/>
            <person name="Eichinger L."/>
            <person name="Gallinger C."/>
            <person name="Pawlowski J."/>
            <person name="Sierra R."/>
            <person name="Euteneuer U."/>
            <person name="Pillet L."/>
            <person name="Moustafa A."/>
            <person name="Platzer M."/>
            <person name="Groth M."/>
            <person name="Szafranski K."/>
            <person name="Schliwa M."/>
        </authorList>
    </citation>
    <scope>NUCLEOTIDE SEQUENCE [LARGE SCALE GENOMIC DNA]</scope>
</reference>
<sequence length="262" mass="29853">MFVLTDKTNLQKKIIVYGFGTCLLCHVGSDARYNVELGDSSQRRSGFRNSGSDSRNSYRSSRHYLRDGKDNRDSRDSKGGDYGHKSGLYDNYTYRRSSSIRRSFTDSSHRHHSSTSPSMNYSRNYDQYNTHNSSHFQNRSLYDYGGSEHSVLHQPSAVTSQIPYGGAYAYSYAPYGSYGYNTSQMDTYGSRSGSATITSMSSAFGTHFTHNRMIIRGFESDITEKEIYDFASKAGRIAVLFFEMRKGEVVCRYHCTLFLKHK</sequence>
<dbReference type="Proteomes" id="UP000023152">
    <property type="component" value="Unassembled WGS sequence"/>
</dbReference>
<dbReference type="EMBL" id="ASPP01035398">
    <property type="protein sequence ID" value="ETO02594.1"/>
    <property type="molecule type" value="Genomic_DNA"/>
</dbReference>
<gene>
    <name evidence="2" type="ORF">RFI_34824</name>
</gene>
<evidence type="ECO:0000256" key="1">
    <source>
        <dbReference type="SAM" id="MobiDB-lite"/>
    </source>
</evidence>